<evidence type="ECO:0000256" key="1">
    <source>
        <dbReference type="SAM" id="MobiDB-lite"/>
    </source>
</evidence>
<dbReference type="GeneID" id="31251537"/>
<dbReference type="AlphaFoldDB" id="A0A1I7VMD3"/>
<dbReference type="CTD" id="31251537"/>
<keyword evidence="3" id="KW-1185">Reference proteome</keyword>
<protein>
    <submittedName>
        <fullName evidence="2 4">Uncharacterized protein</fullName>
    </submittedName>
</protein>
<reference evidence="4" key="2">
    <citation type="submission" date="2016-11" db="UniProtKB">
        <authorList>
            <consortium name="WormBaseParasite"/>
        </authorList>
    </citation>
    <scope>IDENTIFICATION</scope>
</reference>
<feature type="region of interest" description="Disordered" evidence="1">
    <location>
        <begin position="1"/>
        <end position="31"/>
    </location>
</feature>
<sequence>MRYGDKNGVVSSVSADADNDDDDDGDGGDVDDVVVMVVDGDSFGLPERFDMRKMNRFRWVTKKRK</sequence>
<dbReference type="InParanoid" id="A0A1I7VMD3"/>
<evidence type="ECO:0000313" key="2">
    <source>
        <dbReference type="EMBL" id="EJD75924.1"/>
    </source>
</evidence>
<dbReference type="WBParaSite" id="EN70_4120">
    <property type="protein sequence ID" value="EN70_4120"/>
    <property type="gene ID" value="EN70_4120"/>
</dbReference>
<dbReference type="EMBL" id="JH712099">
    <property type="protein sequence ID" value="EJD75924.1"/>
    <property type="molecule type" value="Genomic_DNA"/>
</dbReference>
<proteinExistence type="predicted"/>
<name>A0A1I7VMD3_LOALO</name>
<evidence type="ECO:0000313" key="4">
    <source>
        <dbReference type="WBParaSite" id="EN70_4120"/>
    </source>
</evidence>
<accession>A0A1I7VMD3</accession>
<feature type="compositionally biased region" description="Low complexity" evidence="1">
    <location>
        <begin position="7"/>
        <end position="16"/>
    </location>
</feature>
<accession>A0A1S0UM99</accession>
<reference evidence="2 3" key="1">
    <citation type="submission" date="2012-04" db="EMBL/GenBank/DDBJ databases">
        <title>The Genome Sequence of Loa loa.</title>
        <authorList>
            <consortium name="The Broad Institute Genome Sequencing Platform"/>
            <consortium name="Broad Institute Genome Sequencing Center for Infectious Disease"/>
            <person name="Nutman T.B."/>
            <person name="Fink D.L."/>
            <person name="Russ C."/>
            <person name="Young S."/>
            <person name="Zeng Q."/>
            <person name="Gargeya S."/>
            <person name="Alvarado L."/>
            <person name="Berlin A."/>
            <person name="Chapman S.B."/>
            <person name="Chen Z."/>
            <person name="Freedman E."/>
            <person name="Gellesch M."/>
            <person name="Goldberg J."/>
            <person name="Griggs A."/>
            <person name="Gujja S."/>
            <person name="Heilman E.R."/>
            <person name="Heiman D."/>
            <person name="Howarth C."/>
            <person name="Mehta T."/>
            <person name="Neiman D."/>
            <person name="Pearson M."/>
            <person name="Roberts A."/>
            <person name="Saif S."/>
            <person name="Shea T."/>
            <person name="Shenoy N."/>
            <person name="Sisk P."/>
            <person name="Stolte C."/>
            <person name="Sykes S."/>
            <person name="White J."/>
            <person name="Yandava C."/>
            <person name="Haas B."/>
            <person name="Henn M.R."/>
            <person name="Nusbaum C."/>
            <person name="Birren B."/>
        </authorList>
    </citation>
    <scope>NUCLEOTIDE SEQUENCE [LARGE SCALE GENOMIC DNA]</scope>
</reference>
<organism evidence="3 4">
    <name type="scientific">Loa loa</name>
    <name type="common">Eye worm</name>
    <name type="synonym">Filaria loa</name>
    <dbReference type="NCBI Taxonomy" id="7209"/>
    <lineage>
        <taxon>Eukaryota</taxon>
        <taxon>Metazoa</taxon>
        <taxon>Ecdysozoa</taxon>
        <taxon>Nematoda</taxon>
        <taxon>Chromadorea</taxon>
        <taxon>Rhabditida</taxon>
        <taxon>Spirurina</taxon>
        <taxon>Spiruromorpha</taxon>
        <taxon>Filarioidea</taxon>
        <taxon>Onchocercidae</taxon>
        <taxon>Loa</taxon>
    </lineage>
</organism>
<feature type="compositionally biased region" description="Acidic residues" evidence="1">
    <location>
        <begin position="17"/>
        <end position="31"/>
    </location>
</feature>
<evidence type="ECO:0000313" key="3">
    <source>
        <dbReference type="Proteomes" id="UP000095285"/>
    </source>
</evidence>
<gene>
    <name evidence="2 4" type="ORF">LOAG_17008</name>
</gene>
<dbReference type="RefSeq" id="XP_020306755.1">
    <property type="nucleotide sequence ID" value="XM_020449667.1"/>
</dbReference>
<dbReference type="Proteomes" id="UP000095285">
    <property type="component" value="Unassembled WGS sequence"/>
</dbReference>
<dbReference type="KEGG" id="loa:LOAG_17008"/>